<feature type="domain" description="DUF374" evidence="1">
    <location>
        <begin position="85"/>
        <end position="149"/>
    </location>
</feature>
<reference evidence="3" key="1">
    <citation type="journal article" date="2019" name="Int. J. Syst. Evol. Microbiol.">
        <title>The Global Catalogue of Microorganisms (GCM) 10K type strain sequencing project: providing services to taxonomists for standard genome sequencing and annotation.</title>
        <authorList>
            <consortium name="The Broad Institute Genomics Platform"/>
            <consortium name="The Broad Institute Genome Sequencing Center for Infectious Disease"/>
            <person name="Wu L."/>
            <person name="Ma J."/>
        </authorList>
    </citation>
    <scope>NUCLEOTIDE SEQUENCE [LARGE SCALE GENOMIC DNA]</scope>
    <source>
        <strain evidence="3">NBRC 112502</strain>
    </source>
</reference>
<dbReference type="CDD" id="cd07983">
    <property type="entry name" value="LPLAT_DUF374-like"/>
    <property type="match status" value="1"/>
</dbReference>
<dbReference type="EMBL" id="BSOS01000065">
    <property type="protein sequence ID" value="GLR67206.1"/>
    <property type="molecule type" value="Genomic_DNA"/>
</dbReference>
<dbReference type="Proteomes" id="UP001156641">
    <property type="component" value="Unassembled WGS sequence"/>
</dbReference>
<name>A0ABQ6A437_9PROT</name>
<evidence type="ECO:0000313" key="3">
    <source>
        <dbReference type="Proteomes" id="UP001156641"/>
    </source>
</evidence>
<proteinExistence type="predicted"/>
<gene>
    <name evidence="2" type="ORF">GCM10010909_18870</name>
</gene>
<accession>A0ABQ6A437</accession>
<evidence type="ECO:0000259" key="1">
    <source>
        <dbReference type="Pfam" id="PF04028"/>
    </source>
</evidence>
<comment type="caution">
    <text evidence="2">The sequence shown here is derived from an EMBL/GenBank/DDBJ whole genome shotgun (WGS) entry which is preliminary data.</text>
</comment>
<keyword evidence="3" id="KW-1185">Reference proteome</keyword>
<protein>
    <recommendedName>
        <fullName evidence="1">DUF374 domain-containing protein</fullName>
    </recommendedName>
</protein>
<evidence type="ECO:0000313" key="2">
    <source>
        <dbReference type="EMBL" id="GLR67206.1"/>
    </source>
</evidence>
<sequence length="232" mass="24595">MALQPLNATAAFVKKFYQSAPAQAFIAWAAARYLTLVARTLRWRVEGESHLRLMAGDKPLIVVFWHESLPSMPIFWLRAKRLGMTRPAVVLASQHRDGQLIGQAVQHMGIALVSGSSSRGGAAGLRGLIKALSNGMHVGLTPDGPRGPRRVAAPGVAQLASLSGAQILPCGALTSRAKTLDSWDKMRLPLPFGRGALVCGAPITVARDDWPAGVPAVTAALNAVMDRAAELL</sequence>
<dbReference type="InterPro" id="IPR007172">
    <property type="entry name" value="DUF374"/>
</dbReference>
<organism evidence="2 3">
    <name type="scientific">Acidocella aquatica</name>
    <dbReference type="NCBI Taxonomy" id="1922313"/>
    <lineage>
        <taxon>Bacteria</taxon>
        <taxon>Pseudomonadati</taxon>
        <taxon>Pseudomonadota</taxon>
        <taxon>Alphaproteobacteria</taxon>
        <taxon>Acetobacterales</taxon>
        <taxon>Acidocellaceae</taxon>
        <taxon>Acidocella</taxon>
    </lineage>
</organism>
<dbReference type="Pfam" id="PF04028">
    <property type="entry name" value="DUF374"/>
    <property type="match status" value="1"/>
</dbReference>